<sequence length="46" mass="5320">MESVTKQSLRGYNLEIPVLIRQALNKEDEQAPKRTIICIHLHAFTN</sequence>
<dbReference type="EMBL" id="GBRH01261319">
    <property type="protein sequence ID" value="JAD36576.1"/>
    <property type="molecule type" value="Transcribed_RNA"/>
</dbReference>
<organism evidence="1">
    <name type="scientific">Arundo donax</name>
    <name type="common">Giant reed</name>
    <name type="synonym">Donax arundinaceus</name>
    <dbReference type="NCBI Taxonomy" id="35708"/>
    <lineage>
        <taxon>Eukaryota</taxon>
        <taxon>Viridiplantae</taxon>
        <taxon>Streptophyta</taxon>
        <taxon>Embryophyta</taxon>
        <taxon>Tracheophyta</taxon>
        <taxon>Spermatophyta</taxon>
        <taxon>Magnoliopsida</taxon>
        <taxon>Liliopsida</taxon>
        <taxon>Poales</taxon>
        <taxon>Poaceae</taxon>
        <taxon>PACMAD clade</taxon>
        <taxon>Arundinoideae</taxon>
        <taxon>Arundineae</taxon>
        <taxon>Arundo</taxon>
    </lineage>
</organism>
<dbReference type="AlphaFoldDB" id="A0A0A8ZCP0"/>
<accession>A0A0A8ZCP0</accession>
<reference evidence="1" key="2">
    <citation type="journal article" date="2015" name="Data Brief">
        <title>Shoot transcriptome of the giant reed, Arundo donax.</title>
        <authorList>
            <person name="Barrero R.A."/>
            <person name="Guerrero F.D."/>
            <person name="Moolhuijzen P."/>
            <person name="Goolsby J.A."/>
            <person name="Tidwell J."/>
            <person name="Bellgard S.E."/>
            <person name="Bellgard M.I."/>
        </authorList>
    </citation>
    <scope>NUCLEOTIDE SEQUENCE</scope>
    <source>
        <tissue evidence="1">Shoot tissue taken approximately 20 cm above the soil surface</tissue>
    </source>
</reference>
<name>A0A0A8ZCP0_ARUDO</name>
<protein>
    <submittedName>
        <fullName evidence="1">Uncharacterized protein</fullName>
    </submittedName>
</protein>
<proteinExistence type="predicted"/>
<reference evidence="1" key="1">
    <citation type="submission" date="2014-09" db="EMBL/GenBank/DDBJ databases">
        <authorList>
            <person name="Magalhaes I.L.F."/>
            <person name="Oliveira U."/>
            <person name="Santos F.R."/>
            <person name="Vidigal T.H.D.A."/>
            <person name="Brescovit A.D."/>
            <person name="Santos A.J."/>
        </authorList>
    </citation>
    <scope>NUCLEOTIDE SEQUENCE</scope>
    <source>
        <tissue evidence="1">Shoot tissue taken approximately 20 cm above the soil surface</tissue>
    </source>
</reference>
<evidence type="ECO:0000313" key="1">
    <source>
        <dbReference type="EMBL" id="JAD36576.1"/>
    </source>
</evidence>